<dbReference type="PROSITE" id="PS51285">
    <property type="entry name" value="AGC_KINASE_CTER"/>
    <property type="match status" value="1"/>
</dbReference>
<proteinExistence type="inferred from homology"/>
<dbReference type="GO" id="GO:0035556">
    <property type="term" value="P:intracellular signal transduction"/>
    <property type="evidence" value="ECO:0007669"/>
    <property type="project" value="TreeGrafter"/>
</dbReference>
<evidence type="ECO:0000256" key="7">
    <source>
        <dbReference type="ARBA" id="ARBA00022777"/>
    </source>
</evidence>
<dbReference type="PANTHER" id="PTHR24356">
    <property type="entry name" value="SERINE/THREONINE-PROTEIN KINASE"/>
    <property type="match status" value="1"/>
</dbReference>
<evidence type="ECO:0000256" key="8">
    <source>
        <dbReference type="ARBA" id="ARBA00022840"/>
    </source>
</evidence>
<evidence type="ECO:0000313" key="14">
    <source>
        <dbReference type="EnsemblMetazoa" id="XP_016662668.1"/>
    </source>
</evidence>
<sequence length="640" mass="71649">MQLLQLLLMSVNLDVCIFVSELFCSNTIEYSIIYSIYYLLIVYRVALHIEMGDVNDGNAFPYEKTLLNTIVKNAKETKHPEISDFNVIKPISRGAYGKVYLGHKKNNLEQMYAIKVMKKTDMINKNMITQVVNERNALALANSPFCVKLFYSLQTSSCIYLVMEYMVGGDVKSLLSVMGYFTEDVATFYIAEVALALQYLHSHGIVHRDLKPDNMLISGHGHIKLTDFGLSRITIHRDLEITDFINSSPNVPTRTPGQLLSLTSHFSFGSNEKTFASGVSMGLNMDLDEDDYNSSHVSGIIPFQSANNTLEGTTFYTCQNCSVSTDCGCSINDKVQDTPCSTKNFSKRFKSSGSDSSRRYRRRILPLRDLEGNTFNSCGLTQQIKQVDLSSIGSNASSSAIKSVMKLKAEERLSSGRVAISTPVQCSRKRSHGDTPKTIKTTRFCLPTPTKSPSFLKGSHMEELIMSPIATPYLSKLTPYRTPKSLRKGKRASDGRILGTPYYLAPELIQGIEHGSGVDWWALGVCLYEFMTGVVPFEGETVQEIFEDILRRELEWPSGDQTLSREAMEAIDSLMAIDQNERYSGSELRSSTELFSNIDWDNLLKEVPPFVPTPVSIDDTSYFIARNEQQNIQLSNIDLG</sequence>
<dbReference type="FunFam" id="3.30.200.20:FF:000550">
    <property type="entry name" value="Serine/threonine-protein kinase greatwall"/>
    <property type="match status" value="1"/>
</dbReference>
<evidence type="ECO:0000256" key="9">
    <source>
        <dbReference type="ARBA" id="ARBA00033099"/>
    </source>
</evidence>
<dbReference type="GeneID" id="100163462"/>
<keyword evidence="5" id="KW-0808">Transferase</keyword>
<protein>
    <recommendedName>
        <fullName evidence="3">Serine/threonine-protein kinase greatwall</fullName>
        <ecNumber evidence="2">2.7.11.1</ecNumber>
    </recommendedName>
    <alternativeName>
        <fullName evidence="9">Microtubule-associated serine/threonine-protein kinase-like</fullName>
    </alternativeName>
</protein>
<dbReference type="PANTHER" id="PTHR24356:SF1">
    <property type="entry name" value="SERINE_THREONINE-PROTEIN KINASE GREATWALL"/>
    <property type="match status" value="1"/>
</dbReference>
<dbReference type="Pfam" id="PF00069">
    <property type="entry name" value="Pkinase"/>
    <property type="match status" value="2"/>
</dbReference>
<dbReference type="OrthoDB" id="162894at2759"/>
<dbReference type="SMART" id="SM00220">
    <property type="entry name" value="S_TKc"/>
    <property type="match status" value="1"/>
</dbReference>
<comment type="similarity">
    <text evidence="1">Belongs to the protein kinase superfamily. AGC Ser/Thr protein kinase family.</text>
</comment>
<reference evidence="15" key="1">
    <citation type="submission" date="2010-06" db="EMBL/GenBank/DDBJ databases">
        <authorList>
            <person name="Jiang H."/>
            <person name="Abraham K."/>
            <person name="Ali S."/>
            <person name="Alsbrooks S.L."/>
            <person name="Anim B.N."/>
            <person name="Anosike U.S."/>
            <person name="Attaway T."/>
            <person name="Bandaranaike D.P."/>
            <person name="Battles P.K."/>
            <person name="Bell S.N."/>
            <person name="Bell A.V."/>
            <person name="Beltran B."/>
            <person name="Bickham C."/>
            <person name="Bustamante Y."/>
            <person name="Caleb T."/>
            <person name="Canada A."/>
            <person name="Cardenas V."/>
            <person name="Carter K."/>
            <person name="Chacko J."/>
            <person name="Chandrabose M.N."/>
            <person name="Chavez D."/>
            <person name="Chavez A."/>
            <person name="Chen L."/>
            <person name="Chu H.-S."/>
            <person name="Claassen K.J."/>
            <person name="Cockrell R."/>
            <person name="Collins M."/>
            <person name="Cooper J.A."/>
            <person name="Cree A."/>
            <person name="Curry S.M."/>
            <person name="Da Y."/>
            <person name="Dao M.D."/>
            <person name="Das B."/>
            <person name="Davila M.-L."/>
            <person name="Davy-Carroll L."/>
            <person name="Denson S."/>
            <person name="Dinh H."/>
            <person name="Ebong V.E."/>
            <person name="Edwards J.R."/>
            <person name="Egan A."/>
            <person name="El-Daye J."/>
            <person name="Escobedo L."/>
            <person name="Fernandez S."/>
            <person name="Fernando P.R."/>
            <person name="Flagg N."/>
            <person name="Forbes L.D."/>
            <person name="Fowler R.G."/>
            <person name="Fu Q."/>
            <person name="Gabisi R.A."/>
            <person name="Ganer J."/>
            <person name="Garbino Pronczuk A."/>
            <person name="Garcia R.M."/>
            <person name="Garner T."/>
            <person name="Garrett T.E."/>
            <person name="Gonzalez D.A."/>
            <person name="Hamid H."/>
            <person name="Hawkins E.S."/>
            <person name="Hirani K."/>
            <person name="Hogues M.E."/>
            <person name="Hollins B."/>
            <person name="Hsiao C.-H."/>
            <person name="Jabil R."/>
            <person name="James M.L."/>
            <person name="Jhangiani S.N."/>
            <person name="Johnson B."/>
            <person name="Johnson Q."/>
            <person name="Joshi V."/>
            <person name="Kalu J.B."/>
            <person name="Kam C."/>
            <person name="Kashfia A."/>
            <person name="Keebler J."/>
            <person name="Kisamo H."/>
            <person name="Kovar C.L."/>
            <person name="Lago L.A."/>
            <person name="Lai C.-Y."/>
            <person name="Laidlaw J."/>
            <person name="Lara F."/>
            <person name="Le T.-K."/>
            <person name="Lee S.L."/>
            <person name="Legall F.H."/>
            <person name="Lemon S.J."/>
            <person name="Lewis L.R."/>
            <person name="Li B."/>
            <person name="Liu Y."/>
            <person name="Liu Y.-S."/>
            <person name="Lopez J."/>
            <person name="Lozado R.J."/>
            <person name="Lu J."/>
            <person name="Madu R.C."/>
            <person name="Maheshwari M."/>
            <person name="Maheshwari R."/>
            <person name="Malloy K."/>
            <person name="Martinez E."/>
            <person name="Mathew T."/>
            <person name="Mercado I.C."/>
            <person name="Mercado C."/>
            <person name="Meyer B."/>
            <person name="Montgomery K."/>
            <person name="Morgan M.B."/>
            <person name="Munidasa M."/>
            <person name="Nazareth L.V."/>
            <person name="Nelson J."/>
            <person name="Ng B.M."/>
            <person name="Nguyen N.B."/>
            <person name="Nguyen P.Q."/>
            <person name="Nguyen T."/>
            <person name="Obregon M."/>
            <person name="Okwuonu G.O."/>
            <person name="Onwere C.G."/>
            <person name="Orozco G."/>
            <person name="Parra A."/>
            <person name="Patel S."/>
            <person name="Patil S."/>
            <person name="Perez A."/>
            <person name="Perez Y."/>
            <person name="Pham C."/>
            <person name="Primus E.L."/>
            <person name="Pu L.-L."/>
            <person name="Puazo M."/>
            <person name="Qin X."/>
            <person name="Quiroz J.B."/>
            <person name="Reese J."/>
            <person name="Richards S."/>
            <person name="Rives C.M."/>
            <person name="Robberts R."/>
            <person name="Ruiz S.J."/>
            <person name="Ruiz M.J."/>
            <person name="Santibanez J."/>
            <person name="Schneider B.W."/>
            <person name="Sisson I."/>
            <person name="Smith M."/>
            <person name="Sodergren E."/>
            <person name="Song X.-Z."/>
            <person name="Song B.B."/>
            <person name="Summersgill H."/>
            <person name="Thelus R."/>
            <person name="Thornton R.D."/>
            <person name="Trejos Z.Y."/>
            <person name="Usmani K."/>
            <person name="Vattathil S."/>
            <person name="Villasana D."/>
            <person name="Walker D.L."/>
            <person name="Wang S."/>
            <person name="Wang K."/>
            <person name="White C.S."/>
            <person name="Williams A.C."/>
            <person name="Williamson J."/>
            <person name="Wilson K."/>
            <person name="Woghiren I.O."/>
            <person name="Woodworth J.R."/>
            <person name="Worley K.C."/>
            <person name="Wright R.A."/>
            <person name="Wu W."/>
            <person name="Young L."/>
            <person name="Zhang L."/>
            <person name="Zhang J."/>
            <person name="Zhu Y."/>
            <person name="Muzny D.M."/>
            <person name="Weinstock G."/>
            <person name="Gibbs R.A."/>
        </authorList>
    </citation>
    <scope>NUCLEOTIDE SEQUENCE [LARGE SCALE GENOMIC DNA]</scope>
    <source>
        <strain evidence="15">LSR1</strain>
    </source>
</reference>
<comment type="catalytic activity">
    <reaction evidence="11">
        <text>L-seryl-[protein] + ATP = O-phospho-L-seryl-[protein] + ADP + H(+)</text>
        <dbReference type="Rhea" id="RHEA:17989"/>
        <dbReference type="Rhea" id="RHEA-COMP:9863"/>
        <dbReference type="Rhea" id="RHEA-COMP:11604"/>
        <dbReference type="ChEBI" id="CHEBI:15378"/>
        <dbReference type="ChEBI" id="CHEBI:29999"/>
        <dbReference type="ChEBI" id="CHEBI:30616"/>
        <dbReference type="ChEBI" id="CHEBI:83421"/>
        <dbReference type="ChEBI" id="CHEBI:456216"/>
        <dbReference type="EC" id="2.7.11.1"/>
    </reaction>
</comment>
<evidence type="ECO:0000256" key="5">
    <source>
        <dbReference type="ARBA" id="ARBA00022679"/>
    </source>
</evidence>
<dbReference type="RefSeq" id="XP_016662668.1">
    <property type="nucleotide sequence ID" value="XM_016807179.1"/>
</dbReference>
<dbReference type="EnsemblMetazoa" id="XM_016807179.2">
    <property type="protein sequence ID" value="XP_016662668.1"/>
    <property type="gene ID" value="LOC100163462"/>
</dbReference>
<dbReference type="FunFam" id="1.10.510.10:FF:000484">
    <property type="entry name" value="Serine/threonine-protein kinase greatwall, putative"/>
    <property type="match status" value="1"/>
</dbReference>
<evidence type="ECO:0000313" key="15">
    <source>
        <dbReference type="Proteomes" id="UP000007819"/>
    </source>
</evidence>
<evidence type="ECO:0000259" key="12">
    <source>
        <dbReference type="PROSITE" id="PS50011"/>
    </source>
</evidence>
<reference evidence="14" key="2">
    <citation type="submission" date="2022-06" db="UniProtKB">
        <authorList>
            <consortium name="EnsemblMetazoa"/>
        </authorList>
    </citation>
    <scope>IDENTIFICATION</scope>
</reference>
<dbReference type="InterPro" id="IPR037638">
    <property type="entry name" value="MASTL_STKc"/>
</dbReference>
<evidence type="ECO:0000256" key="10">
    <source>
        <dbReference type="ARBA" id="ARBA00047899"/>
    </source>
</evidence>
<dbReference type="Gene3D" id="3.30.200.20">
    <property type="entry name" value="Phosphorylase Kinase, domain 1"/>
    <property type="match status" value="2"/>
</dbReference>
<comment type="catalytic activity">
    <reaction evidence="10">
        <text>L-threonyl-[protein] + ATP = O-phospho-L-threonyl-[protein] + ADP + H(+)</text>
        <dbReference type="Rhea" id="RHEA:46608"/>
        <dbReference type="Rhea" id="RHEA-COMP:11060"/>
        <dbReference type="Rhea" id="RHEA-COMP:11605"/>
        <dbReference type="ChEBI" id="CHEBI:15378"/>
        <dbReference type="ChEBI" id="CHEBI:30013"/>
        <dbReference type="ChEBI" id="CHEBI:30616"/>
        <dbReference type="ChEBI" id="CHEBI:61977"/>
        <dbReference type="ChEBI" id="CHEBI:456216"/>
        <dbReference type="EC" id="2.7.11.1"/>
    </reaction>
</comment>
<evidence type="ECO:0000259" key="13">
    <source>
        <dbReference type="PROSITE" id="PS51285"/>
    </source>
</evidence>
<accession>A0A8R2D643</accession>
<dbReference type="Proteomes" id="UP000007819">
    <property type="component" value="Chromosome A1"/>
</dbReference>
<dbReference type="GO" id="GO:0004674">
    <property type="term" value="F:protein serine/threonine kinase activity"/>
    <property type="evidence" value="ECO:0007669"/>
    <property type="project" value="UniProtKB-KW"/>
</dbReference>
<evidence type="ECO:0000256" key="2">
    <source>
        <dbReference type="ARBA" id="ARBA00012513"/>
    </source>
</evidence>
<feature type="domain" description="AGC-kinase C-terminal" evidence="13">
    <location>
        <begin position="596"/>
        <end position="640"/>
    </location>
</feature>
<organism evidence="14 15">
    <name type="scientific">Acyrthosiphon pisum</name>
    <name type="common">Pea aphid</name>
    <dbReference type="NCBI Taxonomy" id="7029"/>
    <lineage>
        <taxon>Eukaryota</taxon>
        <taxon>Metazoa</taxon>
        <taxon>Ecdysozoa</taxon>
        <taxon>Arthropoda</taxon>
        <taxon>Hexapoda</taxon>
        <taxon>Insecta</taxon>
        <taxon>Pterygota</taxon>
        <taxon>Neoptera</taxon>
        <taxon>Paraneoptera</taxon>
        <taxon>Hemiptera</taxon>
        <taxon>Sternorrhyncha</taxon>
        <taxon>Aphidomorpha</taxon>
        <taxon>Aphidoidea</taxon>
        <taxon>Aphididae</taxon>
        <taxon>Macrosiphini</taxon>
        <taxon>Acyrthosiphon</taxon>
    </lineage>
</organism>
<dbReference type="GO" id="GO:0005524">
    <property type="term" value="F:ATP binding"/>
    <property type="evidence" value="ECO:0007669"/>
    <property type="project" value="UniProtKB-KW"/>
</dbReference>
<dbReference type="InterPro" id="IPR011009">
    <property type="entry name" value="Kinase-like_dom_sf"/>
</dbReference>
<keyword evidence="15" id="KW-1185">Reference proteome</keyword>
<dbReference type="GO" id="GO:0005634">
    <property type="term" value="C:nucleus"/>
    <property type="evidence" value="ECO:0007669"/>
    <property type="project" value="TreeGrafter"/>
</dbReference>
<dbReference type="SUPFAM" id="SSF56112">
    <property type="entry name" value="Protein kinase-like (PK-like)"/>
    <property type="match status" value="1"/>
</dbReference>
<dbReference type="InterPro" id="IPR050236">
    <property type="entry name" value="Ser_Thr_kinase_AGC"/>
</dbReference>
<keyword evidence="7" id="KW-0418">Kinase</keyword>
<dbReference type="CTD" id="45969"/>
<dbReference type="InterPro" id="IPR000961">
    <property type="entry name" value="AGC-kinase_C"/>
</dbReference>
<dbReference type="CDD" id="cd05610">
    <property type="entry name" value="STKc_MASTL"/>
    <property type="match status" value="1"/>
</dbReference>
<evidence type="ECO:0000256" key="1">
    <source>
        <dbReference type="ARBA" id="ARBA00009903"/>
    </source>
</evidence>
<evidence type="ECO:0000256" key="6">
    <source>
        <dbReference type="ARBA" id="ARBA00022741"/>
    </source>
</evidence>
<name>A0A8R2D643_ACYPI</name>
<feature type="domain" description="Protein kinase" evidence="12">
    <location>
        <begin position="85"/>
        <end position="595"/>
    </location>
</feature>
<keyword evidence="6" id="KW-0547">Nucleotide-binding</keyword>
<dbReference type="InterPro" id="IPR000719">
    <property type="entry name" value="Prot_kinase_dom"/>
</dbReference>
<evidence type="ECO:0000256" key="4">
    <source>
        <dbReference type="ARBA" id="ARBA00022527"/>
    </source>
</evidence>
<dbReference type="Gene3D" id="1.10.510.10">
    <property type="entry name" value="Transferase(Phosphotransferase) domain 1"/>
    <property type="match status" value="2"/>
</dbReference>
<dbReference type="InterPro" id="IPR008271">
    <property type="entry name" value="Ser/Thr_kinase_AS"/>
</dbReference>
<dbReference type="EC" id="2.7.11.1" evidence="2"/>
<evidence type="ECO:0000256" key="3">
    <source>
        <dbReference type="ARBA" id="ARBA00022148"/>
    </source>
</evidence>
<dbReference type="AlphaFoldDB" id="A0A8R2D643"/>
<keyword evidence="4" id="KW-0723">Serine/threonine-protein kinase</keyword>
<dbReference type="PROSITE" id="PS50011">
    <property type="entry name" value="PROTEIN_KINASE_DOM"/>
    <property type="match status" value="1"/>
</dbReference>
<dbReference type="PROSITE" id="PS00108">
    <property type="entry name" value="PROTEIN_KINASE_ST"/>
    <property type="match status" value="1"/>
</dbReference>
<evidence type="ECO:0000256" key="11">
    <source>
        <dbReference type="ARBA" id="ARBA00048679"/>
    </source>
</evidence>
<keyword evidence="8" id="KW-0067">ATP-binding</keyword>